<dbReference type="PANTHER" id="PTHR23426">
    <property type="entry name" value="FERREDOXIN/ADRENODOXIN"/>
    <property type="match status" value="1"/>
</dbReference>
<dbReference type="AlphaFoldDB" id="A0A5Q4YW39"/>
<evidence type="ECO:0000313" key="9">
    <source>
        <dbReference type="Proteomes" id="UP000325811"/>
    </source>
</evidence>
<dbReference type="InterPro" id="IPR001055">
    <property type="entry name" value="Adrenodoxin-like"/>
</dbReference>
<dbReference type="GO" id="GO:0140647">
    <property type="term" value="P:P450-containing electron transport chain"/>
    <property type="evidence" value="ECO:0007669"/>
    <property type="project" value="InterPro"/>
</dbReference>
<dbReference type="GO" id="GO:0046872">
    <property type="term" value="F:metal ion binding"/>
    <property type="evidence" value="ECO:0007669"/>
    <property type="project" value="UniProtKB-KW"/>
</dbReference>
<dbReference type="InterPro" id="IPR012675">
    <property type="entry name" value="Beta-grasp_dom_sf"/>
</dbReference>
<keyword evidence="2" id="KW-0001">2Fe-2S</keyword>
<protein>
    <submittedName>
        <fullName evidence="8">Ferredoxin, 2Fe-2S</fullName>
    </submittedName>
</protein>
<evidence type="ECO:0000256" key="1">
    <source>
        <dbReference type="ARBA" id="ARBA00010914"/>
    </source>
</evidence>
<comment type="similarity">
    <text evidence="1">Belongs to the adrenodoxin/putidaredoxin family.</text>
</comment>
<evidence type="ECO:0000259" key="7">
    <source>
        <dbReference type="PROSITE" id="PS51085"/>
    </source>
</evidence>
<feature type="domain" description="2Fe-2S ferredoxin-type" evidence="7">
    <location>
        <begin position="22"/>
        <end position="118"/>
    </location>
</feature>
<dbReference type="EMBL" id="LR699554">
    <property type="protein sequence ID" value="VVD32925.1"/>
    <property type="molecule type" value="Genomic_DNA"/>
</dbReference>
<dbReference type="Gene3D" id="3.10.20.30">
    <property type="match status" value="1"/>
</dbReference>
<sequence length="118" mass="12597">MTRGRLSVVLYLSPSIKLTIMTTLTVLPSGKTYDVAAGATLLQALLAVGEHIAHKCDGKADCGSCHLFVQEGRKSLSKIQRLENDKLDTLVGIGSKSRLACQAVLGEEPVTVELLSFV</sequence>
<keyword evidence="9" id="KW-1185">Reference proteome</keyword>
<dbReference type="PRINTS" id="PR00355">
    <property type="entry name" value="ADRENODOXIN"/>
</dbReference>
<gene>
    <name evidence="8" type="ORF">PDMSB3_1641</name>
</gene>
<keyword evidence="4" id="KW-0408">Iron</keyword>
<evidence type="ECO:0000313" key="8">
    <source>
        <dbReference type="EMBL" id="VVD32925.1"/>
    </source>
</evidence>
<dbReference type="KEGG" id="pdio:PDMSB3_1641.1"/>
<proteinExistence type="inferred from homology"/>
<dbReference type="GO" id="GO:0051537">
    <property type="term" value="F:2 iron, 2 sulfur cluster binding"/>
    <property type="evidence" value="ECO:0007669"/>
    <property type="project" value="UniProtKB-KW"/>
</dbReference>
<dbReference type="Pfam" id="PF00111">
    <property type="entry name" value="Fer2"/>
    <property type="match status" value="1"/>
</dbReference>
<dbReference type="PROSITE" id="PS51085">
    <property type="entry name" value="2FE2S_FER_2"/>
    <property type="match status" value="1"/>
</dbReference>
<evidence type="ECO:0000256" key="2">
    <source>
        <dbReference type="ARBA" id="ARBA00022714"/>
    </source>
</evidence>
<name>A0A5Q4YW39_9BURK</name>
<evidence type="ECO:0000256" key="4">
    <source>
        <dbReference type="ARBA" id="ARBA00023004"/>
    </source>
</evidence>
<dbReference type="PANTHER" id="PTHR23426:SF65">
    <property type="entry name" value="FERREDOXIN-2, MITOCHONDRIAL"/>
    <property type="match status" value="1"/>
</dbReference>
<dbReference type="GO" id="GO:0009055">
    <property type="term" value="F:electron transfer activity"/>
    <property type="evidence" value="ECO:0007669"/>
    <property type="project" value="TreeGrafter"/>
</dbReference>
<comment type="cofactor">
    <cofactor evidence="6">
        <name>[2Fe-2S] cluster</name>
        <dbReference type="ChEBI" id="CHEBI:190135"/>
    </cofactor>
</comment>
<evidence type="ECO:0000256" key="3">
    <source>
        <dbReference type="ARBA" id="ARBA00022723"/>
    </source>
</evidence>
<accession>A0A5Q4YW39</accession>
<keyword evidence="3" id="KW-0479">Metal-binding</keyword>
<dbReference type="CDD" id="cd00207">
    <property type="entry name" value="fer2"/>
    <property type="match status" value="1"/>
</dbReference>
<dbReference type="Proteomes" id="UP000325811">
    <property type="component" value="Chromosome II"/>
</dbReference>
<dbReference type="InterPro" id="IPR036010">
    <property type="entry name" value="2Fe-2S_ferredoxin-like_sf"/>
</dbReference>
<dbReference type="SUPFAM" id="SSF54292">
    <property type="entry name" value="2Fe-2S ferredoxin-like"/>
    <property type="match status" value="1"/>
</dbReference>
<dbReference type="InterPro" id="IPR001041">
    <property type="entry name" value="2Fe-2S_ferredoxin-type"/>
</dbReference>
<organism evidence="8 9">
    <name type="scientific">Paraburkholderia dioscoreae</name>
    <dbReference type="NCBI Taxonomy" id="2604047"/>
    <lineage>
        <taxon>Bacteria</taxon>
        <taxon>Pseudomonadati</taxon>
        <taxon>Pseudomonadota</taxon>
        <taxon>Betaproteobacteria</taxon>
        <taxon>Burkholderiales</taxon>
        <taxon>Burkholderiaceae</taxon>
        <taxon>Paraburkholderia</taxon>
    </lineage>
</organism>
<evidence type="ECO:0000256" key="5">
    <source>
        <dbReference type="ARBA" id="ARBA00023014"/>
    </source>
</evidence>
<evidence type="ECO:0000256" key="6">
    <source>
        <dbReference type="ARBA" id="ARBA00034078"/>
    </source>
</evidence>
<keyword evidence="5" id="KW-0411">Iron-sulfur</keyword>
<reference evidence="8 9" key="1">
    <citation type="submission" date="2019-08" db="EMBL/GenBank/DDBJ databases">
        <authorList>
            <person name="Herpell B J."/>
        </authorList>
    </citation>
    <scope>NUCLEOTIDE SEQUENCE [LARGE SCALE GENOMIC DNA]</scope>
    <source>
        <strain evidence="9">Msb3</strain>
    </source>
</reference>